<organism evidence="1 2">
    <name type="scientific">Xanthomonas campestris pv. phaseoli</name>
    <dbReference type="NCBI Taxonomy" id="317013"/>
    <lineage>
        <taxon>Bacteria</taxon>
        <taxon>Pseudomonadati</taxon>
        <taxon>Pseudomonadota</taxon>
        <taxon>Gammaproteobacteria</taxon>
        <taxon>Lysobacterales</taxon>
        <taxon>Lysobacteraceae</taxon>
        <taxon>Xanthomonas</taxon>
    </lineage>
</organism>
<dbReference type="EMBL" id="OCZC01000072">
    <property type="protein sequence ID" value="SOO25332.1"/>
    <property type="molecule type" value="Genomic_DNA"/>
</dbReference>
<evidence type="ECO:0000313" key="2">
    <source>
        <dbReference type="Proteomes" id="UP000234345"/>
    </source>
</evidence>
<reference evidence="1 2" key="1">
    <citation type="submission" date="2017-10" db="EMBL/GenBank/DDBJ databases">
        <authorList>
            <person name="Regsiter A."/>
            <person name="William W."/>
        </authorList>
    </citation>
    <scope>NUCLEOTIDE SEQUENCE [LARGE SCALE GENOMIC DNA]</scope>
    <source>
        <strain evidence="1 2">CFBP6991</strain>
    </source>
</reference>
<sequence length="33" mass="3609">MSHFGASKCDAKCDAGQPVSHFRKPLIFMPKSS</sequence>
<dbReference type="Proteomes" id="UP000234345">
    <property type="component" value="Unassembled WGS sequence"/>
</dbReference>
<evidence type="ECO:0000313" key="1">
    <source>
        <dbReference type="EMBL" id="SOO25332.1"/>
    </source>
</evidence>
<proteinExistence type="predicted"/>
<gene>
    <name evidence="1" type="ORF">XFF6991_450008</name>
</gene>
<comment type="caution">
    <text evidence="1">The sequence shown here is derived from an EMBL/GenBank/DDBJ whole genome shotgun (WGS) entry which is preliminary data.</text>
</comment>
<dbReference type="AlphaFoldDB" id="A0A7Z7J122"/>
<protein>
    <submittedName>
        <fullName evidence="1">Uncharacterized protein</fullName>
    </submittedName>
</protein>
<accession>A0A7Z7J122</accession>
<name>A0A7Z7J122_XANCH</name>